<dbReference type="Proteomes" id="UP001207468">
    <property type="component" value="Unassembled WGS sequence"/>
</dbReference>
<evidence type="ECO:0000313" key="2">
    <source>
        <dbReference type="Proteomes" id="UP001207468"/>
    </source>
</evidence>
<evidence type="ECO:0000313" key="1">
    <source>
        <dbReference type="EMBL" id="KAI9513015.1"/>
    </source>
</evidence>
<reference evidence="1" key="1">
    <citation type="submission" date="2021-03" db="EMBL/GenBank/DDBJ databases">
        <title>Evolutionary priming and transition to the ectomycorrhizal habit in an iconic lineage of mushroom-forming fungi: is preadaptation a requirement?</title>
        <authorList>
            <consortium name="DOE Joint Genome Institute"/>
            <person name="Looney B.P."/>
            <person name="Miyauchi S."/>
            <person name="Morin E."/>
            <person name="Drula E."/>
            <person name="Courty P.E."/>
            <person name="Chicoki N."/>
            <person name="Fauchery L."/>
            <person name="Kohler A."/>
            <person name="Kuo A."/>
            <person name="LaButti K."/>
            <person name="Pangilinan J."/>
            <person name="Lipzen A."/>
            <person name="Riley R."/>
            <person name="Andreopoulos W."/>
            <person name="He G."/>
            <person name="Johnson J."/>
            <person name="Barry K.W."/>
            <person name="Grigoriev I.V."/>
            <person name="Nagy L."/>
            <person name="Hibbett D."/>
            <person name="Henrissat B."/>
            <person name="Matheny P.B."/>
            <person name="Labbe J."/>
            <person name="Martin A.F."/>
        </authorList>
    </citation>
    <scope>NUCLEOTIDE SEQUENCE</scope>
    <source>
        <strain evidence="1">BPL698</strain>
    </source>
</reference>
<dbReference type="EMBL" id="JAGFNK010000004">
    <property type="protein sequence ID" value="KAI9513015.1"/>
    <property type="molecule type" value="Genomic_DNA"/>
</dbReference>
<protein>
    <submittedName>
        <fullName evidence="1">Uncharacterized protein</fullName>
    </submittedName>
</protein>
<gene>
    <name evidence="1" type="ORF">F5148DRAFT_1159911</name>
</gene>
<accession>A0ACC0UNX7</accession>
<comment type="caution">
    <text evidence="1">The sequence shown here is derived from an EMBL/GenBank/DDBJ whole genome shotgun (WGS) entry which is preliminary data.</text>
</comment>
<sequence length="430" mass="45800">MQGKSFPSAHDVQEGSGGADESIVDSLVRNVVVGRDGGGIGQCFYVFGPVTRHPSIRLPSSAQLHQPSFWSYRSYASRPSHSVIEYSVMSRAGPTSSSRALEAILPLISAGQPYEAHQKARTFATRYTKSGAPAIAIDVLFQSARELLKAGHAGSGTDLAILLLDSYDRTSEPVSDVSRGRVTQLIALVGPSGAWRRSIIDKAIAWSAKHGPYPAGDPALLHYVGDLLYKEGDWVGAEPHLLASGARDSARLLAQVYIGWANSNNSLGSHAGIFALRGILSYLRNGNILASRAFLASLISSISPLGETIPLGARGDEILATDDFLLNFAQLAVRCVQRAAGAQNKTTREAWVRLCGTYQSRGGILAHPDVRLVLNELGTLYFEIPPPRTGTANPFGDIMSSFFGGPPGSGPVAALPRTITPVSRTQLTLD</sequence>
<proteinExistence type="predicted"/>
<organism evidence="1 2">
    <name type="scientific">Russula earlei</name>
    <dbReference type="NCBI Taxonomy" id="71964"/>
    <lineage>
        <taxon>Eukaryota</taxon>
        <taxon>Fungi</taxon>
        <taxon>Dikarya</taxon>
        <taxon>Basidiomycota</taxon>
        <taxon>Agaricomycotina</taxon>
        <taxon>Agaricomycetes</taxon>
        <taxon>Russulales</taxon>
        <taxon>Russulaceae</taxon>
        <taxon>Russula</taxon>
    </lineage>
</organism>
<keyword evidence="2" id="KW-1185">Reference proteome</keyword>
<name>A0ACC0UNX7_9AGAM</name>